<evidence type="ECO:0000313" key="1">
    <source>
        <dbReference type="EMBL" id="ROH76749.1"/>
    </source>
</evidence>
<gene>
    <name evidence="1" type="ORF">EC392_15260</name>
</gene>
<accession>A0A3N0U909</accession>
<dbReference type="Pfam" id="PF20131">
    <property type="entry name" value="MC3"/>
    <property type="match status" value="1"/>
</dbReference>
<dbReference type="InterPro" id="IPR045390">
    <property type="entry name" value="ABC-3C_MC3"/>
</dbReference>
<protein>
    <submittedName>
        <fullName evidence="1">Uncharacterized protein</fullName>
    </submittedName>
</protein>
<proteinExistence type="predicted"/>
<reference evidence="1 2" key="1">
    <citation type="submission" date="2018-10" db="EMBL/GenBank/DDBJ databases">
        <title>New species genome.</title>
        <authorList>
            <person name="Li Y."/>
        </authorList>
    </citation>
    <scope>NUCLEOTIDE SEQUENCE [LARGE SCALE GENOMIC DNA]</scope>
    <source>
        <strain evidence="1 2">L6_4B</strain>
    </source>
</reference>
<organism evidence="1 2">
    <name type="scientific">Lonsdalea populi</name>
    <dbReference type="NCBI Taxonomy" id="1172565"/>
    <lineage>
        <taxon>Bacteria</taxon>
        <taxon>Pseudomonadati</taxon>
        <taxon>Pseudomonadota</taxon>
        <taxon>Gammaproteobacteria</taxon>
        <taxon>Enterobacterales</taxon>
        <taxon>Pectobacteriaceae</taxon>
        <taxon>Lonsdalea</taxon>
    </lineage>
</organism>
<comment type="caution">
    <text evidence="1">The sequence shown here is derived from an EMBL/GenBank/DDBJ whole genome shotgun (WGS) entry which is preliminary data.</text>
</comment>
<dbReference type="AlphaFoldDB" id="A0A3N0U909"/>
<dbReference type="EMBL" id="RJUJ01000020">
    <property type="protein sequence ID" value="ROH76749.1"/>
    <property type="molecule type" value="Genomic_DNA"/>
</dbReference>
<name>A0A3N0U909_9GAMM</name>
<evidence type="ECO:0000313" key="2">
    <source>
        <dbReference type="Proteomes" id="UP000274511"/>
    </source>
</evidence>
<dbReference type="OrthoDB" id="6622699at2"/>
<dbReference type="RefSeq" id="WP_112104333.1">
    <property type="nucleotide sequence ID" value="NZ_LUSU01000028.1"/>
</dbReference>
<sequence>MKIYNNELLGIFSLQEVLSIASNIEISNAMLILPIIFHKKSLDYLAHKRTNTLSFQDLLLTKPEIIVSINKRFYNFLPSSVNCVSLCLENGIAELEHGKLAFKKKLILDNAIPFIGKRAVKIQAASINVARLLLEEPHNIYDICGVRL</sequence>
<dbReference type="Proteomes" id="UP000274511">
    <property type="component" value="Unassembled WGS sequence"/>
</dbReference>